<evidence type="ECO:0000256" key="2">
    <source>
        <dbReference type="ARBA" id="ARBA00008954"/>
    </source>
</evidence>
<dbReference type="CDD" id="cd00610">
    <property type="entry name" value="OAT_like"/>
    <property type="match status" value="1"/>
</dbReference>
<protein>
    <submittedName>
        <fullName evidence="7">Putrescine aminotransferase</fullName>
        <ecNumber evidence="7">2.6.1.-</ecNumber>
    </submittedName>
</protein>
<dbReference type="AlphaFoldDB" id="A0A7X0MWU0"/>
<dbReference type="PIRSF" id="PIRSF000521">
    <property type="entry name" value="Transaminase_4ab_Lys_Orn"/>
    <property type="match status" value="1"/>
</dbReference>
<dbReference type="PANTHER" id="PTHR43094">
    <property type="entry name" value="AMINOTRANSFERASE"/>
    <property type="match status" value="1"/>
</dbReference>
<accession>A0A7X0MWU0</accession>
<dbReference type="Gene3D" id="3.90.1150.10">
    <property type="entry name" value="Aspartate Aminotransferase, domain 1"/>
    <property type="match status" value="1"/>
</dbReference>
<dbReference type="InParanoid" id="A0A7X0MWU0"/>
<keyword evidence="5 6" id="KW-0663">Pyridoxal phosphate</keyword>
<dbReference type="FunFam" id="3.40.640.10:FF:000014">
    <property type="entry name" value="Adenosylmethionine-8-amino-7-oxononanoate aminotransferase, probable"/>
    <property type="match status" value="1"/>
</dbReference>
<keyword evidence="4 7" id="KW-0808">Transferase</keyword>
<dbReference type="EMBL" id="JACHHT010000001">
    <property type="protein sequence ID" value="MBB6521329.1"/>
    <property type="molecule type" value="Genomic_DNA"/>
</dbReference>
<organism evidence="7 8">
    <name type="scientific">Pseudoteredinibacter isoporae</name>
    <dbReference type="NCBI Taxonomy" id="570281"/>
    <lineage>
        <taxon>Bacteria</taxon>
        <taxon>Pseudomonadati</taxon>
        <taxon>Pseudomonadota</taxon>
        <taxon>Gammaproteobacteria</taxon>
        <taxon>Cellvibrionales</taxon>
        <taxon>Cellvibrionaceae</taxon>
        <taxon>Pseudoteredinibacter</taxon>
    </lineage>
</organism>
<keyword evidence="3 7" id="KW-0032">Aminotransferase</keyword>
<keyword evidence="8" id="KW-1185">Reference proteome</keyword>
<sequence>MSEVRSTAQWQELDAKHHLHPFTDFKDLAEKGSRIIVKAEGVYIYDSEGNQILDGMAGLWCCNLGYDRKEIVDAVQQQLTELPFYNNFFQCSHPPSIELSRLITEIAPEHMNNVFYTNSGSEANDTVIRMIHRFWDLQEQPQRKTIIARKNGYHGSTIAAGSLGGMNGMHKQYATLPGIEHIDQPYWFGEGGDMDPAEFGVQVARQLEAKIDELGADKVAAFIAEPIQGAGGVIVPPETYWPEISRICKEKGILLVCDEVICGFGRTGEWFGSSYYGAEPDLMPFAKGVTNGYQPLGGVLVSDRVADVLKSKGGEFTHGFTYSGHPAACAAAIATIKSLREGKHIERVREETGPYLQKRWAELAEHPLVGETRGVGFLAALELVKNKETRERFDDDCTAGAICRDACTESGLVMRAVGDMMVVAPPLTMTKEQIDELVEKAKKALDITLSKLT</sequence>
<comment type="cofactor">
    <cofactor evidence="1">
        <name>pyridoxal 5'-phosphate</name>
        <dbReference type="ChEBI" id="CHEBI:597326"/>
    </cofactor>
</comment>
<dbReference type="NCBIfam" id="NF005682">
    <property type="entry name" value="PRK07480.1"/>
    <property type="match status" value="1"/>
</dbReference>
<evidence type="ECO:0000256" key="5">
    <source>
        <dbReference type="ARBA" id="ARBA00022898"/>
    </source>
</evidence>
<dbReference type="InterPro" id="IPR015421">
    <property type="entry name" value="PyrdxlP-dep_Trfase_major"/>
</dbReference>
<dbReference type="PANTHER" id="PTHR43094:SF1">
    <property type="entry name" value="AMINOTRANSFERASE CLASS-III"/>
    <property type="match status" value="1"/>
</dbReference>
<dbReference type="InterPro" id="IPR005814">
    <property type="entry name" value="Aminotrans_3"/>
</dbReference>
<dbReference type="Gene3D" id="3.40.640.10">
    <property type="entry name" value="Type I PLP-dependent aspartate aminotransferase-like (Major domain)"/>
    <property type="match status" value="1"/>
</dbReference>
<reference evidence="7 8" key="1">
    <citation type="submission" date="2020-08" db="EMBL/GenBank/DDBJ databases">
        <title>Genomic Encyclopedia of Type Strains, Phase IV (KMG-IV): sequencing the most valuable type-strain genomes for metagenomic binning, comparative biology and taxonomic classification.</title>
        <authorList>
            <person name="Goeker M."/>
        </authorList>
    </citation>
    <scope>NUCLEOTIDE SEQUENCE [LARGE SCALE GENOMIC DNA]</scope>
    <source>
        <strain evidence="7 8">DSM 22368</strain>
    </source>
</reference>
<evidence type="ECO:0000313" key="7">
    <source>
        <dbReference type="EMBL" id="MBB6521329.1"/>
    </source>
</evidence>
<name>A0A7X0MWU0_9GAMM</name>
<comment type="similarity">
    <text evidence="2 6">Belongs to the class-III pyridoxal-phosphate-dependent aminotransferase family.</text>
</comment>
<dbReference type="GO" id="GO:0030170">
    <property type="term" value="F:pyridoxal phosphate binding"/>
    <property type="evidence" value="ECO:0007669"/>
    <property type="project" value="InterPro"/>
</dbReference>
<dbReference type="Proteomes" id="UP000528457">
    <property type="component" value="Unassembled WGS sequence"/>
</dbReference>
<dbReference type="PROSITE" id="PS00600">
    <property type="entry name" value="AA_TRANSFER_CLASS_3"/>
    <property type="match status" value="1"/>
</dbReference>
<evidence type="ECO:0000256" key="4">
    <source>
        <dbReference type="ARBA" id="ARBA00022679"/>
    </source>
</evidence>
<dbReference type="InterPro" id="IPR049704">
    <property type="entry name" value="Aminotrans_3_PPA_site"/>
</dbReference>
<comment type="caution">
    <text evidence="7">The sequence shown here is derived from an EMBL/GenBank/DDBJ whole genome shotgun (WGS) entry which is preliminary data.</text>
</comment>
<evidence type="ECO:0000256" key="3">
    <source>
        <dbReference type="ARBA" id="ARBA00022576"/>
    </source>
</evidence>
<dbReference type="InterPro" id="IPR015422">
    <property type="entry name" value="PyrdxlP-dep_Trfase_small"/>
</dbReference>
<dbReference type="InterPro" id="IPR015424">
    <property type="entry name" value="PyrdxlP-dep_Trfase"/>
</dbReference>
<evidence type="ECO:0000313" key="8">
    <source>
        <dbReference type="Proteomes" id="UP000528457"/>
    </source>
</evidence>
<proteinExistence type="inferred from homology"/>
<gene>
    <name evidence="7" type="ORF">HNR48_001607</name>
</gene>
<evidence type="ECO:0000256" key="1">
    <source>
        <dbReference type="ARBA" id="ARBA00001933"/>
    </source>
</evidence>
<dbReference type="SUPFAM" id="SSF53383">
    <property type="entry name" value="PLP-dependent transferases"/>
    <property type="match status" value="1"/>
</dbReference>
<dbReference type="RefSeq" id="WP_166848805.1">
    <property type="nucleotide sequence ID" value="NZ_JAAONY010000001.1"/>
</dbReference>
<evidence type="ECO:0000256" key="6">
    <source>
        <dbReference type="RuleBase" id="RU003560"/>
    </source>
</evidence>
<dbReference type="GO" id="GO:0005829">
    <property type="term" value="C:cytosol"/>
    <property type="evidence" value="ECO:0007669"/>
    <property type="project" value="TreeGrafter"/>
</dbReference>
<dbReference type="GO" id="GO:0008483">
    <property type="term" value="F:transaminase activity"/>
    <property type="evidence" value="ECO:0007669"/>
    <property type="project" value="UniProtKB-KW"/>
</dbReference>
<dbReference type="Pfam" id="PF00202">
    <property type="entry name" value="Aminotran_3"/>
    <property type="match status" value="1"/>
</dbReference>
<dbReference type="EC" id="2.6.1.-" evidence="7"/>